<name>A0A484I8P1_9ARCH</name>
<dbReference type="InterPro" id="IPR050272">
    <property type="entry name" value="Isochorismatase-like_hydrls"/>
</dbReference>
<proteinExistence type="predicted"/>
<evidence type="ECO:0000313" key="4">
    <source>
        <dbReference type="Proteomes" id="UP000294299"/>
    </source>
</evidence>
<dbReference type="KEGG" id="nfn:NFRAN_0039"/>
<keyword evidence="4" id="KW-1185">Reference proteome</keyword>
<dbReference type="Gene3D" id="3.40.50.850">
    <property type="entry name" value="Isochorismatase-like"/>
    <property type="match status" value="1"/>
</dbReference>
<dbReference type="SUPFAM" id="SSF52499">
    <property type="entry name" value="Isochorismatase-like hydrolases"/>
    <property type="match status" value="1"/>
</dbReference>
<accession>A0A484I8P1</accession>
<protein>
    <submittedName>
        <fullName evidence="3">Peroxyureidoacrylate/ureidoacrylate amidohydrolase RutB</fullName>
        <ecNumber evidence="3">3.5.1.110</ecNumber>
    </submittedName>
</protein>
<dbReference type="InterPro" id="IPR036380">
    <property type="entry name" value="Isochorismatase-like_sf"/>
</dbReference>
<organism evidence="3 4">
    <name type="scientific">Candidatus Nitrosocosmicus franklandianus</name>
    <dbReference type="NCBI Taxonomy" id="1798806"/>
    <lineage>
        <taxon>Archaea</taxon>
        <taxon>Nitrososphaerota</taxon>
        <taxon>Nitrososphaeria</taxon>
        <taxon>Nitrososphaerales</taxon>
        <taxon>Nitrososphaeraceae</taxon>
        <taxon>Candidatus Nitrosocosmicus</taxon>
    </lineage>
</organism>
<dbReference type="InterPro" id="IPR000868">
    <property type="entry name" value="Isochorismatase-like_dom"/>
</dbReference>
<gene>
    <name evidence="3" type="primary">rutB</name>
    <name evidence="3" type="ORF">NFRAN_0039</name>
</gene>
<dbReference type="EMBL" id="LR216287">
    <property type="protein sequence ID" value="VFJ12360.1"/>
    <property type="molecule type" value="Genomic_DNA"/>
</dbReference>
<evidence type="ECO:0000256" key="1">
    <source>
        <dbReference type="ARBA" id="ARBA00022801"/>
    </source>
</evidence>
<dbReference type="CDD" id="cd00431">
    <property type="entry name" value="cysteine_hydrolases"/>
    <property type="match status" value="1"/>
</dbReference>
<dbReference type="Proteomes" id="UP000294299">
    <property type="component" value="Chromosome NFRAN"/>
</dbReference>
<dbReference type="EC" id="3.5.1.110" evidence="3"/>
<sequence>MSRDSIDATDFKFGLVVIDMQNGFVSKDGSYSHLGMNIQEYQKIIPKVKELIEFCRTKNIPIFYTEAVREASGIDLLTRFHRLLPLAREERLKVPITVRGTWDAQTIDEIKPTENDLVVIKRRDGAFQDTELRVWLQSEGINTLIFCGVDTSICVETSLREAFNIGYDVILVSDSTASGNQKHYETTLERVRDYYGLVLDTTRLYKLVNALGDLKSGKMASNEINERYEKFLKEFRLIDILKQ</sequence>
<feature type="domain" description="Isochorismatase-like" evidence="2">
    <location>
        <begin position="15"/>
        <end position="202"/>
    </location>
</feature>
<keyword evidence="1 3" id="KW-0378">Hydrolase</keyword>
<dbReference type="RefSeq" id="WP_134482521.1">
    <property type="nucleotide sequence ID" value="NZ_LR216287.1"/>
</dbReference>
<dbReference type="GO" id="GO:0016787">
    <property type="term" value="F:hydrolase activity"/>
    <property type="evidence" value="ECO:0007669"/>
    <property type="project" value="UniProtKB-KW"/>
</dbReference>
<reference evidence="3 4" key="1">
    <citation type="submission" date="2019-02" db="EMBL/GenBank/DDBJ databases">
        <authorList>
            <person name="Lehtovirta-Morley E L."/>
        </authorList>
    </citation>
    <scope>NUCLEOTIDE SEQUENCE [LARGE SCALE GENOMIC DNA]</scope>
    <source>
        <strain evidence="3">NFRAN1</strain>
    </source>
</reference>
<dbReference type="Pfam" id="PF00857">
    <property type="entry name" value="Isochorismatase"/>
    <property type="match status" value="1"/>
</dbReference>
<evidence type="ECO:0000313" key="3">
    <source>
        <dbReference type="EMBL" id="VFJ12360.1"/>
    </source>
</evidence>
<dbReference type="GeneID" id="39419647"/>
<evidence type="ECO:0000259" key="2">
    <source>
        <dbReference type="Pfam" id="PF00857"/>
    </source>
</evidence>
<dbReference type="PANTHER" id="PTHR43540:SF6">
    <property type="entry name" value="ISOCHORISMATASE-LIKE DOMAIN-CONTAINING PROTEIN"/>
    <property type="match status" value="1"/>
</dbReference>
<dbReference type="OrthoDB" id="9194at2157"/>
<dbReference type="PANTHER" id="PTHR43540">
    <property type="entry name" value="PEROXYUREIDOACRYLATE/UREIDOACRYLATE AMIDOHYDROLASE-RELATED"/>
    <property type="match status" value="1"/>
</dbReference>
<dbReference type="AlphaFoldDB" id="A0A484I8P1"/>